<evidence type="ECO:0000256" key="1">
    <source>
        <dbReference type="SAM" id="SignalP"/>
    </source>
</evidence>
<reference evidence="2 3" key="1">
    <citation type="submission" date="2017-04" db="EMBL/GenBank/DDBJ databases">
        <title>Comparative genome analysis of Subtercola boreus.</title>
        <authorList>
            <person name="Cho Y.-J."/>
            <person name="Cho A."/>
            <person name="Kim O.-S."/>
            <person name="Lee J.-I."/>
        </authorList>
    </citation>
    <scope>NUCLEOTIDE SEQUENCE [LARGE SCALE GENOMIC DNA]</scope>
    <source>
        <strain evidence="2 3">P28004</strain>
    </source>
</reference>
<evidence type="ECO:0000313" key="3">
    <source>
        <dbReference type="Proteomes" id="UP000257080"/>
    </source>
</evidence>
<name>A0A3E0W9Y9_9MICO</name>
<comment type="caution">
    <text evidence="2">The sequence shown here is derived from an EMBL/GenBank/DDBJ whole genome shotgun (WGS) entry which is preliminary data.</text>
</comment>
<organism evidence="2 3">
    <name type="scientific">Subtercola boreus</name>
    <dbReference type="NCBI Taxonomy" id="120213"/>
    <lineage>
        <taxon>Bacteria</taxon>
        <taxon>Bacillati</taxon>
        <taxon>Actinomycetota</taxon>
        <taxon>Actinomycetes</taxon>
        <taxon>Micrococcales</taxon>
        <taxon>Microbacteriaceae</taxon>
        <taxon>Subtercola</taxon>
    </lineage>
</organism>
<keyword evidence="1" id="KW-0732">Signal</keyword>
<gene>
    <name evidence="2" type="ORF">B7R25_13670</name>
</gene>
<feature type="signal peptide" evidence="1">
    <location>
        <begin position="1"/>
        <end position="25"/>
    </location>
</feature>
<dbReference type="InterPro" id="IPR011042">
    <property type="entry name" value="6-blade_b-propeller_TolB-like"/>
</dbReference>
<dbReference type="Gene3D" id="2.60.40.3440">
    <property type="match status" value="1"/>
</dbReference>
<feature type="chain" id="PRO_5017715219" evidence="1">
    <location>
        <begin position="26"/>
        <end position="903"/>
    </location>
</feature>
<sequence length="903" mass="93720">MLATAACAALLLAAPVIFSTSAALALPGDRTYYDVQEYAGPTLAGAGTSVSISGDGRYTVFDSVEKLTFDAVGDQKHVYRRSTADGSLQLVSTHSRTDGADGASFGASVSADGRFVAFVTTDRNVLPDDPGGARQVVLKDLDTGAVAWVSSRRSSADADREAVRDGSNSSAVVSADGQHVAFISSVPGVNNVGGPTTGVGNVEIYDVGSGDTTNVTSGITDAGTLVAAHGSSAQPAMSADGRFVVFTSDADNIGVAATTPPPTATPGARLSHVYRLDRTTGTKKLVDVSTADTLADLTKTDRSSSLPTVSSDGNVVGFISDATNLVPDGDMPKTTHLSDAYLRDMSTGQTHRVSLMLNDIAAPDHADSTGVMPSTMRTRYWREAVGGASRIAVSADGQSAVLTSISPLVWIDGECRSCQKFTDDNDALDVYRVTLGADGRPEDMQPISVRRNTQDWTTDAKAMPFTTLSNTGEGDSIADGATPVTADGRTVVFGSLADNLRGWDDYQLVLAGDMTFAKQKPVDIFGTPGDPREGLLLNVPHYLDGGFPGSTEPRVRMFLTNTNAFDIRLLVPAATTESLRLNPGARFDYETRHSTLPALTEQPAVATASSFIAPGAIQPGATGVVHGLSVTAKTAGSAVVTLSFDRFDLESEASVPTGWKRAKDDVLHTLTYTNTHFSAGDTANFSLHLKQNDADRAATAAVLADVNGASTAASADVRPAAPTCGVPPARQVVVAGLATVVRNAQCLAPGLPLSVTADHGAVSISPVGVTSYTPDAAYRGDSTITVVATDAAGRRSLPTTIAVTVGAPATSVDDHYRTAPGAVLTVDADHGLLSNDVFPTFTSPWRINEGYPPAHGTVVINDDTGAFTFTPEPGYTGPATFRYQTQARDAGVSTTGTVTIDVQ</sequence>
<dbReference type="SUPFAM" id="SSF82171">
    <property type="entry name" value="DPP6 N-terminal domain-like"/>
    <property type="match status" value="1"/>
</dbReference>
<proteinExistence type="predicted"/>
<dbReference type="EMBL" id="NBXE01000031">
    <property type="protein sequence ID" value="RFA25423.1"/>
    <property type="molecule type" value="Genomic_DNA"/>
</dbReference>
<dbReference type="AlphaFoldDB" id="A0A3E0W9Y9"/>
<dbReference type="Pfam" id="PF17963">
    <property type="entry name" value="Big_9"/>
    <property type="match status" value="1"/>
</dbReference>
<dbReference type="Gene3D" id="2.120.10.30">
    <property type="entry name" value="TolB, C-terminal domain"/>
    <property type="match status" value="1"/>
</dbReference>
<evidence type="ECO:0000313" key="2">
    <source>
        <dbReference type="EMBL" id="RFA25423.1"/>
    </source>
</evidence>
<protein>
    <submittedName>
        <fullName evidence="2">Uncharacterized protein</fullName>
    </submittedName>
</protein>
<dbReference type="Proteomes" id="UP000257080">
    <property type="component" value="Unassembled WGS sequence"/>
</dbReference>
<accession>A0A3E0W9Y9</accession>